<evidence type="ECO:0000313" key="1">
    <source>
        <dbReference type="EMBL" id="CAJ1056864.1"/>
    </source>
</evidence>
<accession>A0AAV1F7V6</accession>
<evidence type="ECO:0000313" key="2">
    <source>
        <dbReference type="Proteomes" id="UP001178508"/>
    </source>
</evidence>
<sequence length="116" mass="12339">MNPPLINFKNGASLKKQDLSTNQSYCNYMSTSQAGGGKIYVPCNKFLKFVYSPISFAGGGGIYDLYCSPSTEGAVLGVASPSEEADAVRSIYSLCSDPFGATFSHLTQSIKSEEKG</sequence>
<protein>
    <submittedName>
        <fullName evidence="1">Uncharacterized protein</fullName>
    </submittedName>
</protein>
<dbReference type="AlphaFoldDB" id="A0AAV1F7V6"/>
<gene>
    <name evidence="1" type="ORF">XNOV1_A040669</name>
</gene>
<keyword evidence="2" id="KW-1185">Reference proteome</keyword>
<organism evidence="1 2">
    <name type="scientific">Xyrichtys novacula</name>
    <name type="common">Pearly razorfish</name>
    <name type="synonym">Hemipteronotus novacula</name>
    <dbReference type="NCBI Taxonomy" id="13765"/>
    <lineage>
        <taxon>Eukaryota</taxon>
        <taxon>Metazoa</taxon>
        <taxon>Chordata</taxon>
        <taxon>Craniata</taxon>
        <taxon>Vertebrata</taxon>
        <taxon>Euteleostomi</taxon>
        <taxon>Actinopterygii</taxon>
        <taxon>Neopterygii</taxon>
        <taxon>Teleostei</taxon>
        <taxon>Neoteleostei</taxon>
        <taxon>Acanthomorphata</taxon>
        <taxon>Eupercaria</taxon>
        <taxon>Labriformes</taxon>
        <taxon>Labridae</taxon>
        <taxon>Xyrichtys</taxon>
    </lineage>
</organism>
<reference evidence="1" key="1">
    <citation type="submission" date="2023-08" db="EMBL/GenBank/DDBJ databases">
        <authorList>
            <person name="Alioto T."/>
            <person name="Alioto T."/>
            <person name="Gomez Garrido J."/>
        </authorList>
    </citation>
    <scope>NUCLEOTIDE SEQUENCE</scope>
</reference>
<dbReference type="Proteomes" id="UP001178508">
    <property type="component" value="Chromosome 5"/>
</dbReference>
<name>A0AAV1F7V6_XYRNO</name>
<dbReference type="EMBL" id="OY660868">
    <property type="protein sequence ID" value="CAJ1056864.1"/>
    <property type="molecule type" value="Genomic_DNA"/>
</dbReference>
<proteinExistence type="predicted"/>